<organism evidence="5 6">
    <name type="scientific">Rhodoferax ferrireducens</name>
    <dbReference type="NCBI Taxonomy" id="192843"/>
    <lineage>
        <taxon>Bacteria</taxon>
        <taxon>Pseudomonadati</taxon>
        <taxon>Pseudomonadota</taxon>
        <taxon>Betaproteobacteria</taxon>
        <taxon>Burkholderiales</taxon>
        <taxon>Comamonadaceae</taxon>
        <taxon>Rhodoferax</taxon>
    </lineage>
</organism>
<dbReference type="GO" id="GO:0015159">
    <property type="term" value="F:polysaccharide transmembrane transporter activity"/>
    <property type="evidence" value="ECO:0007669"/>
    <property type="project" value="InterPro"/>
</dbReference>
<dbReference type="Pfam" id="PF10531">
    <property type="entry name" value="SLBB"/>
    <property type="match status" value="2"/>
</dbReference>
<dbReference type="PANTHER" id="PTHR33619:SF3">
    <property type="entry name" value="POLYSACCHARIDE EXPORT PROTEIN GFCE-RELATED"/>
    <property type="match status" value="1"/>
</dbReference>
<proteinExistence type="predicted"/>
<feature type="domain" description="Polysaccharide export protein N-terminal" evidence="3">
    <location>
        <begin position="69"/>
        <end position="142"/>
    </location>
</feature>
<evidence type="ECO:0000259" key="3">
    <source>
        <dbReference type="Pfam" id="PF02563"/>
    </source>
</evidence>
<accession>A0A1W9KPR3</accession>
<feature type="chain" id="PRO_5013366412" evidence="2">
    <location>
        <begin position="27"/>
        <end position="346"/>
    </location>
</feature>
<evidence type="ECO:0000256" key="1">
    <source>
        <dbReference type="ARBA" id="ARBA00022729"/>
    </source>
</evidence>
<feature type="signal peptide" evidence="2">
    <location>
        <begin position="1"/>
        <end position="26"/>
    </location>
</feature>
<dbReference type="Proteomes" id="UP000192505">
    <property type="component" value="Unassembled WGS sequence"/>
</dbReference>
<evidence type="ECO:0000313" key="5">
    <source>
        <dbReference type="EMBL" id="OQW86175.1"/>
    </source>
</evidence>
<dbReference type="EMBL" id="MTEI01000021">
    <property type="protein sequence ID" value="OQW86175.1"/>
    <property type="molecule type" value="Genomic_DNA"/>
</dbReference>
<keyword evidence="1 2" id="KW-0732">Signal</keyword>
<name>A0A1W9KPR3_9BURK</name>
<evidence type="ECO:0000256" key="2">
    <source>
        <dbReference type="SAM" id="SignalP"/>
    </source>
</evidence>
<feature type="domain" description="Soluble ligand binding" evidence="4">
    <location>
        <begin position="236"/>
        <end position="283"/>
    </location>
</feature>
<evidence type="ECO:0000313" key="6">
    <source>
        <dbReference type="Proteomes" id="UP000192505"/>
    </source>
</evidence>
<dbReference type="Gene3D" id="3.10.560.10">
    <property type="entry name" value="Outer membrane lipoprotein wza domain like"/>
    <property type="match status" value="2"/>
</dbReference>
<gene>
    <name evidence="5" type="ORF">BWK72_18655</name>
</gene>
<evidence type="ECO:0000259" key="4">
    <source>
        <dbReference type="Pfam" id="PF10531"/>
    </source>
</evidence>
<reference evidence="5 6" key="1">
    <citation type="submission" date="2017-01" db="EMBL/GenBank/DDBJ databases">
        <title>Novel large sulfur bacteria in the metagenomes of groundwater-fed chemosynthetic microbial mats in the Lake Huron basin.</title>
        <authorList>
            <person name="Sharrar A.M."/>
            <person name="Flood B.E."/>
            <person name="Bailey J.V."/>
            <person name="Jones D.S."/>
            <person name="Biddanda B."/>
            <person name="Ruberg S.A."/>
            <person name="Marcus D.N."/>
            <person name="Dick G.J."/>
        </authorList>
    </citation>
    <scope>NUCLEOTIDE SEQUENCE [LARGE SCALE GENOMIC DNA]</scope>
    <source>
        <strain evidence="5">A7</strain>
    </source>
</reference>
<dbReference type="InterPro" id="IPR019554">
    <property type="entry name" value="Soluble_ligand-bd"/>
</dbReference>
<protein>
    <submittedName>
        <fullName evidence="5">Uncharacterized protein</fullName>
    </submittedName>
</protein>
<feature type="domain" description="Soluble ligand binding" evidence="4">
    <location>
        <begin position="150"/>
        <end position="196"/>
    </location>
</feature>
<dbReference type="Pfam" id="PF02563">
    <property type="entry name" value="Poly_export"/>
    <property type="match status" value="1"/>
</dbReference>
<dbReference type="Gene3D" id="3.30.1950.10">
    <property type="entry name" value="wza like domain"/>
    <property type="match status" value="1"/>
</dbReference>
<dbReference type="InterPro" id="IPR003715">
    <property type="entry name" value="Poly_export_N"/>
</dbReference>
<dbReference type="PROSITE" id="PS51257">
    <property type="entry name" value="PROKAR_LIPOPROTEIN"/>
    <property type="match status" value="1"/>
</dbReference>
<sequence length="346" mass="37313">MKQHSFFSAFAKPLVCSLALSLAGCAAPSGWMRSGIDNTTPNPNFKAIEKSSSAPLLSKEDLALLEESVNPVYRIGSGDVLRLNVFGRAEVSGTHTVGPDGKITIPVMGDMFLNDLTRDDAMALIDKHLHEYFSQPLATLAIEQYTSNQVTVLGRVERAGMQKFAHSPTLVEVLASAGAMPILDKQATLTRCAIMRGRDKLIWVDLKSLLNGDPGYNIRMKKGDIVFIPDSSDTSVYVLGAVPKPGSYRLTPRMTVLDVLAQAGGPNEDAAPQQIGVYRAGAKQVEILAFADLMDVGRRVNYALEDGDVVFIPKSNLAEMGYVMRQLSPAISVLTFGLTANTLGKP</sequence>
<dbReference type="PANTHER" id="PTHR33619">
    <property type="entry name" value="POLYSACCHARIDE EXPORT PROTEIN GFCE-RELATED"/>
    <property type="match status" value="1"/>
</dbReference>
<dbReference type="AlphaFoldDB" id="A0A1W9KPR3"/>
<dbReference type="InterPro" id="IPR049712">
    <property type="entry name" value="Poly_export"/>
</dbReference>
<comment type="caution">
    <text evidence="5">The sequence shown here is derived from an EMBL/GenBank/DDBJ whole genome shotgun (WGS) entry which is preliminary data.</text>
</comment>